<dbReference type="PANTHER" id="PTHR43122:SF1">
    <property type="entry name" value="IRON-SULFUR-BINDING PROTEIN"/>
    <property type="match status" value="1"/>
</dbReference>
<feature type="domain" description="4Fe-4S ferredoxin-type" evidence="4">
    <location>
        <begin position="39"/>
        <end position="67"/>
    </location>
</feature>
<feature type="domain" description="4Fe-4S ferredoxin-type" evidence="4">
    <location>
        <begin position="2"/>
        <end position="31"/>
    </location>
</feature>
<dbReference type="KEGG" id="emi:Emin_1475"/>
<dbReference type="RefSeq" id="WP_012415638.1">
    <property type="nucleotide sequence ID" value="NC_010644.1"/>
</dbReference>
<dbReference type="PANTHER" id="PTHR43122">
    <property type="entry name" value="FERREDOXIN SUBUNIT OF PYRUVATE:FLAVODOXIN OXIDOREDUCTASE-RELATED"/>
    <property type="match status" value="1"/>
</dbReference>
<evidence type="ECO:0000259" key="4">
    <source>
        <dbReference type="PROSITE" id="PS51379"/>
    </source>
</evidence>
<evidence type="ECO:0000313" key="6">
    <source>
        <dbReference type="Proteomes" id="UP000001029"/>
    </source>
</evidence>
<dbReference type="OrthoDB" id="9804603at2"/>
<accession>B2KES7</accession>
<evidence type="ECO:0000256" key="1">
    <source>
        <dbReference type="ARBA" id="ARBA00022723"/>
    </source>
</evidence>
<dbReference type="Pfam" id="PF12838">
    <property type="entry name" value="Fer4_7"/>
    <property type="match status" value="1"/>
</dbReference>
<dbReference type="STRING" id="445932.Emin_1475"/>
<evidence type="ECO:0000313" key="5">
    <source>
        <dbReference type="EMBL" id="ACC99023.1"/>
    </source>
</evidence>
<name>B2KES7_ELUMP</name>
<keyword evidence="6" id="KW-1185">Reference proteome</keyword>
<dbReference type="SUPFAM" id="SSF54862">
    <property type="entry name" value="4Fe-4S ferredoxins"/>
    <property type="match status" value="1"/>
</dbReference>
<keyword evidence="3" id="KW-0411">Iron-sulfur</keyword>
<dbReference type="HOGENOM" id="CLU_139698_5_3_0"/>
<protein>
    <submittedName>
        <fullName evidence="5">Putative 2-ketovalerate ferredoxin oxidoreductase subunit</fullName>
    </submittedName>
</protein>
<reference evidence="5 6" key="1">
    <citation type="journal article" date="2009" name="Appl. Environ. Microbiol.">
        <title>Genomic analysis of 'Elusimicrobium minutum,' the first cultivated representative of the phylum 'Elusimicrobia' (formerly termite group 1).</title>
        <authorList>
            <person name="Herlemann D.P.R."/>
            <person name="Geissinger O."/>
            <person name="Ikeda-Ohtsubo W."/>
            <person name="Kunin V."/>
            <person name="Sun H."/>
            <person name="Lapidus A."/>
            <person name="Hugenholtz P."/>
            <person name="Brune A."/>
        </authorList>
    </citation>
    <scope>NUCLEOTIDE SEQUENCE [LARGE SCALE GENOMIC DNA]</scope>
    <source>
        <strain evidence="5 6">Pei191</strain>
    </source>
</reference>
<dbReference type="EMBL" id="CP001055">
    <property type="protein sequence ID" value="ACC99023.1"/>
    <property type="molecule type" value="Genomic_DNA"/>
</dbReference>
<sequence>MPRIEVNEQLCKGCYLCVKACPKQCIAKSKNFSKTGYYPAVMVKPEACIGCKMCFMVCPDVAITVEK</sequence>
<dbReference type="PROSITE" id="PS51379">
    <property type="entry name" value="4FE4S_FER_2"/>
    <property type="match status" value="2"/>
</dbReference>
<proteinExistence type="predicted"/>
<dbReference type="Gene3D" id="3.30.70.20">
    <property type="match status" value="1"/>
</dbReference>
<dbReference type="GO" id="GO:0051536">
    <property type="term" value="F:iron-sulfur cluster binding"/>
    <property type="evidence" value="ECO:0007669"/>
    <property type="project" value="UniProtKB-KW"/>
</dbReference>
<dbReference type="GO" id="GO:0046872">
    <property type="term" value="F:metal ion binding"/>
    <property type="evidence" value="ECO:0007669"/>
    <property type="project" value="UniProtKB-KW"/>
</dbReference>
<keyword evidence="2" id="KW-0408">Iron</keyword>
<dbReference type="InterPro" id="IPR017896">
    <property type="entry name" value="4Fe4S_Fe-S-bd"/>
</dbReference>
<dbReference type="AlphaFoldDB" id="B2KES7"/>
<gene>
    <name evidence="5" type="ordered locus">Emin_1475</name>
</gene>
<dbReference type="PROSITE" id="PS00198">
    <property type="entry name" value="4FE4S_FER_1"/>
    <property type="match status" value="1"/>
</dbReference>
<evidence type="ECO:0000256" key="3">
    <source>
        <dbReference type="ARBA" id="ARBA00023014"/>
    </source>
</evidence>
<evidence type="ECO:0000256" key="2">
    <source>
        <dbReference type="ARBA" id="ARBA00023004"/>
    </source>
</evidence>
<organism evidence="5 6">
    <name type="scientific">Elusimicrobium minutum (strain Pei191)</name>
    <dbReference type="NCBI Taxonomy" id="445932"/>
    <lineage>
        <taxon>Bacteria</taxon>
        <taxon>Pseudomonadati</taxon>
        <taxon>Elusimicrobiota</taxon>
        <taxon>Elusimicrobia</taxon>
        <taxon>Elusimicrobiales</taxon>
        <taxon>Elusimicrobiaceae</taxon>
        <taxon>Elusimicrobium</taxon>
    </lineage>
</organism>
<keyword evidence="1" id="KW-0479">Metal-binding</keyword>
<dbReference type="InterPro" id="IPR017900">
    <property type="entry name" value="4Fe4S_Fe_S_CS"/>
</dbReference>
<dbReference type="Proteomes" id="UP000001029">
    <property type="component" value="Chromosome"/>
</dbReference>